<dbReference type="PANTHER" id="PTHR35278">
    <property type="entry name" value="TRANSMEMBRANE PROTEIN-RELATED"/>
    <property type="match status" value="1"/>
</dbReference>
<evidence type="ECO:0000256" key="1">
    <source>
        <dbReference type="SAM" id="MobiDB-lite"/>
    </source>
</evidence>
<proteinExistence type="predicted"/>
<dbReference type="OrthoDB" id="1916120at2759"/>
<reference evidence="3 4" key="1">
    <citation type="submission" date="2020-04" db="EMBL/GenBank/DDBJ databases">
        <title>Plant Genome Project.</title>
        <authorList>
            <person name="Zhang R.-G."/>
        </authorList>
    </citation>
    <scope>NUCLEOTIDE SEQUENCE [LARGE SCALE GENOMIC DNA]</scope>
    <source>
        <strain evidence="3">YNK0</strain>
        <tissue evidence="3">Leaf</tissue>
    </source>
</reference>
<keyword evidence="2" id="KW-1133">Transmembrane helix</keyword>
<feature type="region of interest" description="Disordered" evidence="1">
    <location>
        <begin position="175"/>
        <end position="200"/>
    </location>
</feature>
<feature type="compositionally biased region" description="Basic residues" evidence="1">
    <location>
        <begin position="176"/>
        <end position="196"/>
    </location>
</feature>
<dbReference type="PANTHER" id="PTHR35278:SF4">
    <property type="entry name" value="TRANSMEMBRANE PROTEIN"/>
    <property type="match status" value="1"/>
</dbReference>
<organism evidence="3 4">
    <name type="scientific">Tetracentron sinense</name>
    <name type="common">Spur-leaf</name>
    <dbReference type="NCBI Taxonomy" id="13715"/>
    <lineage>
        <taxon>Eukaryota</taxon>
        <taxon>Viridiplantae</taxon>
        <taxon>Streptophyta</taxon>
        <taxon>Embryophyta</taxon>
        <taxon>Tracheophyta</taxon>
        <taxon>Spermatophyta</taxon>
        <taxon>Magnoliopsida</taxon>
        <taxon>Trochodendrales</taxon>
        <taxon>Trochodendraceae</taxon>
        <taxon>Tetracentron</taxon>
    </lineage>
</organism>
<protein>
    <submittedName>
        <fullName evidence="3">Uncharacterized protein</fullName>
    </submittedName>
</protein>
<accession>A0A834ZHP2</accession>
<keyword evidence="4" id="KW-1185">Reference proteome</keyword>
<dbReference type="OMA" id="DIVCFIE"/>
<sequence>MGAVISKAANGLGAVLGNAFVAPIKTIFGGSCEGVCSGTWDIVCFIEHLCVSNLVKLLMVFGLGYITLMFFYLLFQLGIIQCIVRSLCKMCWAACKTYWLALEDITCFLWYKLKNTKRVNRRRRRFADVEEGYSSSDNEDSVGDYGSLSVTRKRRSYRERRKDWMQRSLYPVRQSPKYRNKSHSHPHHHHHHHHERLKTSELTVHVKGGSGRVQKSRQLQIRKAGNFGREMGLFKRRKIR</sequence>
<evidence type="ECO:0000313" key="3">
    <source>
        <dbReference type="EMBL" id="KAF8407409.1"/>
    </source>
</evidence>
<dbReference type="Proteomes" id="UP000655225">
    <property type="component" value="Unassembled WGS sequence"/>
</dbReference>
<evidence type="ECO:0000313" key="4">
    <source>
        <dbReference type="Proteomes" id="UP000655225"/>
    </source>
</evidence>
<name>A0A834ZHP2_TETSI</name>
<keyword evidence="2" id="KW-0472">Membrane</keyword>
<gene>
    <name evidence="3" type="ORF">HHK36_006540</name>
</gene>
<evidence type="ECO:0000256" key="2">
    <source>
        <dbReference type="SAM" id="Phobius"/>
    </source>
</evidence>
<comment type="caution">
    <text evidence="3">The sequence shown here is derived from an EMBL/GenBank/DDBJ whole genome shotgun (WGS) entry which is preliminary data.</text>
</comment>
<dbReference type="EMBL" id="JABCRI010000004">
    <property type="protein sequence ID" value="KAF8407409.1"/>
    <property type="molecule type" value="Genomic_DNA"/>
</dbReference>
<dbReference type="AlphaFoldDB" id="A0A834ZHP2"/>
<keyword evidence="2" id="KW-0812">Transmembrane</keyword>
<feature type="transmembrane region" description="Helical" evidence="2">
    <location>
        <begin position="57"/>
        <end position="80"/>
    </location>
</feature>